<dbReference type="EMBL" id="KV425974">
    <property type="protein sequence ID" value="KZV94360.1"/>
    <property type="molecule type" value="Genomic_DNA"/>
</dbReference>
<feature type="zinc finger region" description="C3H1-type" evidence="4">
    <location>
        <begin position="35"/>
        <end position="62"/>
    </location>
</feature>
<name>A0A165J5K1_EXIGL</name>
<dbReference type="GO" id="GO:0000209">
    <property type="term" value="P:protein polyubiquitination"/>
    <property type="evidence" value="ECO:0007669"/>
    <property type="project" value="InterPro"/>
</dbReference>
<dbReference type="SMART" id="SM00356">
    <property type="entry name" value="ZnF_C3H1"/>
    <property type="match status" value="2"/>
</dbReference>
<accession>A0A165J5K1</accession>
<feature type="compositionally biased region" description="Gly residues" evidence="5">
    <location>
        <begin position="110"/>
        <end position="122"/>
    </location>
</feature>
<keyword evidence="1 4" id="KW-0479">Metal-binding</keyword>
<keyword evidence="8" id="KW-1185">Reference proteome</keyword>
<gene>
    <name evidence="7" type="ORF">EXIGLDRAFT_737112</name>
</gene>
<evidence type="ECO:0000313" key="7">
    <source>
        <dbReference type="EMBL" id="KZV94360.1"/>
    </source>
</evidence>
<feature type="compositionally biased region" description="Low complexity" evidence="5">
    <location>
        <begin position="192"/>
        <end position="201"/>
    </location>
</feature>
<dbReference type="PANTHER" id="PTHR11224:SF10">
    <property type="entry name" value="IP09428P-RELATED"/>
    <property type="match status" value="1"/>
</dbReference>
<evidence type="ECO:0000256" key="1">
    <source>
        <dbReference type="ARBA" id="ARBA00022723"/>
    </source>
</evidence>
<dbReference type="Pfam" id="PF14608">
    <property type="entry name" value="zf-CCCH_2"/>
    <property type="match status" value="2"/>
</dbReference>
<dbReference type="GO" id="GO:0061630">
    <property type="term" value="F:ubiquitin protein ligase activity"/>
    <property type="evidence" value="ECO:0007669"/>
    <property type="project" value="InterPro"/>
</dbReference>
<dbReference type="PROSITE" id="PS50103">
    <property type="entry name" value="ZF_C3H1"/>
    <property type="match status" value="2"/>
</dbReference>
<dbReference type="InterPro" id="IPR000571">
    <property type="entry name" value="Znf_CCCH"/>
</dbReference>
<feature type="region of interest" description="Disordered" evidence="5">
    <location>
        <begin position="558"/>
        <end position="577"/>
    </location>
</feature>
<protein>
    <recommendedName>
        <fullName evidence="6">C3H1-type domain-containing protein</fullName>
    </recommendedName>
</protein>
<feature type="compositionally biased region" description="Low complexity" evidence="5">
    <location>
        <begin position="217"/>
        <end position="245"/>
    </location>
</feature>
<evidence type="ECO:0000259" key="6">
    <source>
        <dbReference type="PROSITE" id="PS50103"/>
    </source>
</evidence>
<keyword evidence="2 4" id="KW-0863">Zinc-finger</keyword>
<dbReference type="InParanoid" id="A0A165J5K1"/>
<evidence type="ECO:0000256" key="3">
    <source>
        <dbReference type="ARBA" id="ARBA00022833"/>
    </source>
</evidence>
<reference evidence="7 8" key="1">
    <citation type="journal article" date="2016" name="Mol. Biol. Evol.">
        <title>Comparative Genomics of Early-Diverging Mushroom-Forming Fungi Provides Insights into the Origins of Lignocellulose Decay Capabilities.</title>
        <authorList>
            <person name="Nagy L.G."/>
            <person name="Riley R."/>
            <person name="Tritt A."/>
            <person name="Adam C."/>
            <person name="Daum C."/>
            <person name="Floudas D."/>
            <person name="Sun H."/>
            <person name="Yadav J.S."/>
            <person name="Pangilinan J."/>
            <person name="Larsson K.H."/>
            <person name="Matsuura K."/>
            <person name="Barry K."/>
            <person name="Labutti K."/>
            <person name="Kuo R."/>
            <person name="Ohm R.A."/>
            <person name="Bhattacharya S.S."/>
            <person name="Shirouzu T."/>
            <person name="Yoshinaga Y."/>
            <person name="Martin F.M."/>
            <person name="Grigoriev I.V."/>
            <person name="Hibbett D.S."/>
        </authorList>
    </citation>
    <scope>NUCLEOTIDE SEQUENCE [LARGE SCALE GENOMIC DNA]</scope>
    <source>
        <strain evidence="7 8">HHB12029</strain>
    </source>
</reference>
<feature type="region of interest" description="Disordered" evidence="5">
    <location>
        <begin position="1"/>
        <end position="32"/>
    </location>
</feature>
<feature type="domain" description="C3H1-type" evidence="6">
    <location>
        <begin position="65"/>
        <end position="92"/>
    </location>
</feature>
<dbReference type="PANTHER" id="PTHR11224">
    <property type="entry name" value="MAKORIN-RELATED"/>
    <property type="match status" value="1"/>
</dbReference>
<organism evidence="7 8">
    <name type="scientific">Exidia glandulosa HHB12029</name>
    <dbReference type="NCBI Taxonomy" id="1314781"/>
    <lineage>
        <taxon>Eukaryota</taxon>
        <taxon>Fungi</taxon>
        <taxon>Dikarya</taxon>
        <taxon>Basidiomycota</taxon>
        <taxon>Agaricomycotina</taxon>
        <taxon>Agaricomycetes</taxon>
        <taxon>Auriculariales</taxon>
        <taxon>Exidiaceae</taxon>
        <taxon>Exidia</taxon>
    </lineage>
</organism>
<dbReference type="Gene3D" id="4.10.1000.10">
    <property type="entry name" value="Zinc finger, CCCH-type"/>
    <property type="match status" value="1"/>
</dbReference>
<feature type="compositionally biased region" description="Basic and acidic residues" evidence="5">
    <location>
        <begin position="15"/>
        <end position="24"/>
    </location>
</feature>
<feature type="domain" description="C3H1-type" evidence="6">
    <location>
        <begin position="35"/>
        <end position="62"/>
    </location>
</feature>
<feature type="region of interest" description="Disordered" evidence="5">
    <location>
        <begin position="96"/>
        <end position="299"/>
    </location>
</feature>
<evidence type="ECO:0000256" key="4">
    <source>
        <dbReference type="PROSITE-ProRule" id="PRU00723"/>
    </source>
</evidence>
<evidence type="ECO:0000256" key="5">
    <source>
        <dbReference type="SAM" id="MobiDB-lite"/>
    </source>
</evidence>
<dbReference type="AlphaFoldDB" id="A0A165J5K1"/>
<dbReference type="STRING" id="1314781.A0A165J5K1"/>
<sequence length="577" mass="58895">MPTNTNGADDSFETVDDRNGERGGKSGRGQSKVKDLSHVPCKFFKVDACTAGASCPFSHSLVEPGRPKDVCTWFVKGNCKFGHKCALAHLLPGQPMSMDRKNKKAAQQAAGGGGGGGGGNGKGGERSNRRGGRNRSRERGGGERSSAAPPGLSRPPLTISKALGPSTAAPPVQDTDFAFDLPHDEAFVEVTPARPAQSADAPQPPPQPPSVPPGLAPPGLTHPSKAPATTTTAPSPGPATPSDTPVRPPPLPLSTPSSGRRGGDYGFGPIGSPPRNSPGRTNGFSPGTSPTYESNNGFPSSLSVPKASLLRLDQSLRTSPGATAWGAPAVAVDDEDLEEALPSSLNELLTDSERERRWSRTGASRPTVESLHHRYSRSVPATTWMDAVVPGAGSPGSMPKWTDVGGDIMPGTSLGASSGMMGMSLSPSNASGAFLGRPGLRALSAANPGAGTGTMTTSHSFDGTGAAFEDDRDTLGAMAMASPGARALASFAPGQSLPQGLAAGASRIHMMGMPTFASPPNSAGATGMFNTGRSVSGGAGAPPSMQQRRSDKWVMSSPLAGPVITNNDPDDGLFVMD</sequence>
<feature type="zinc finger region" description="C3H1-type" evidence="4">
    <location>
        <begin position="65"/>
        <end position="92"/>
    </location>
</feature>
<dbReference type="GO" id="GO:0008270">
    <property type="term" value="F:zinc ion binding"/>
    <property type="evidence" value="ECO:0007669"/>
    <property type="project" value="UniProtKB-KW"/>
</dbReference>
<keyword evidence="3 4" id="KW-0862">Zinc</keyword>
<dbReference type="InterPro" id="IPR045072">
    <property type="entry name" value="MKRN-like"/>
</dbReference>
<evidence type="ECO:0000256" key="2">
    <source>
        <dbReference type="ARBA" id="ARBA00022771"/>
    </source>
</evidence>
<feature type="compositionally biased region" description="Polar residues" evidence="5">
    <location>
        <begin position="278"/>
        <end position="299"/>
    </location>
</feature>
<proteinExistence type="predicted"/>
<dbReference type="Proteomes" id="UP000077266">
    <property type="component" value="Unassembled WGS sequence"/>
</dbReference>
<feature type="compositionally biased region" description="Pro residues" evidence="5">
    <location>
        <begin position="202"/>
        <end position="216"/>
    </location>
</feature>
<dbReference type="OrthoDB" id="411372at2759"/>
<evidence type="ECO:0000313" key="8">
    <source>
        <dbReference type="Proteomes" id="UP000077266"/>
    </source>
</evidence>